<keyword evidence="1" id="KW-1133">Transmembrane helix</keyword>
<feature type="transmembrane region" description="Helical" evidence="1">
    <location>
        <begin position="61"/>
        <end position="81"/>
    </location>
</feature>
<reference evidence="3" key="1">
    <citation type="journal article" date="2019" name="Int. J. Syst. Evol. Microbiol.">
        <title>The Global Catalogue of Microorganisms (GCM) 10K type strain sequencing project: providing services to taxonomists for standard genome sequencing and annotation.</title>
        <authorList>
            <consortium name="The Broad Institute Genomics Platform"/>
            <consortium name="The Broad Institute Genome Sequencing Center for Infectious Disease"/>
            <person name="Wu L."/>
            <person name="Ma J."/>
        </authorList>
    </citation>
    <scope>NUCLEOTIDE SEQUENCE [LARGE SCALE GENOMIC DNA]</scope>
    <source>
        <strain evidence="3">CCUG 62952</strain>
    </source>
</reference>
<keyword evidence="1" id="KW-0472">Membrane</keyword>
<evidence type="ECO:0000313" key="3">
    <source>
        <dbReference type="Proteomes" id="UP001596978"/>
    </source>
</evidence>
<gene>
    <name evidence="2" type="ORF">ACFQ1M_02820</name>
</gene>
<dbReference type="EMBL" id="JBHTJH010000003">
    <property type="protein sequence ID" value="MFD0861128.1"/>
    <property type="molecule type" value="Genomic_DNA"/>
</dbReference>
<feature type="transmembrane region" description="Helical" evidence="1">
    <location>
        <begin position="32"/>
        <end position="49"/>
    </location>
</feature>
<proteinExistence type="predicted"/>
<evidence type="ECO:0000256" key="1">
    <source>
        <dbReference type="SAM" id="Phobius"/>
    </source>
</evidence>
<name>A0ABW3CU13_9FLAO</name>
<organism evidence="2 3">
    <name type="scientific">Sungkyunkwania multivorans</name>
    <dbReference type="NCBI Taxonomy" id="1173618"/>
    <lineage>
        <taxon>Bacteria</taxon>
        <taxon>Pseudomonadati</taxon>
        <taxon>Bacteroidota</taxon>
        <taxon>Flavobacteriia</taxon>
        <taxon>Flavobacteriales</taxon>
        <taxon>Flavobacteriaceae</taxon>
        <taxon>Sungkyunkwania</taxon>
    </lineage>
</organism>
<evidence type="ECO:0000313" key="2">
    <source>
        <dbReference type="EMBL" id="MFD0861128.1"/>
    </source>
</evidence>
<protein>
    <submittedName>
        <fullName evidence="2">YtxH domain-containing protein</fullName>
    </submittedName>
</protein>
<comment type="caution">
    <text evidence="2">The sequence shown here is derived from an EMBL/GenBank/DDBJ whole genome shotgun (WGS) entry which is preliminary data.</text>
</comment>
<keyword evidence="3" id="KW-1185">Reference proteome</keyword>
<sequence length="123" mass="13789">MSEEKKDFEETAKETIEETKETVKEISNDGKTVAIIAHLTIIGWVIAIIMNSSNKSEIGSFYIRQVLGIMLLGFVCGLIPVLNLVLWILPFVMWIISLVGAFGGKQKPVFLLGTQFQQWFKGL</sequence>
<accession>A0ABW3CU13</accession>
<dbReference type="RefSeq" id="WP_386403562.1">
    <property type="nucleotide sequence ID" value="NZ_JBHTJH010000003.1"/>
</dbReference>
<dbReference type="Proteomes" id="UP001596978">
    <property type="component" value="Unassembled WGS sequence"/>
</dbReference>
<keyword evidence="1" id="KW-0812">Transmembrane</keyword>
<feature type="transmembrane region" description="Helical" evidence="1">
    <location>
        <begin position="87"/>
        <end position="104"/>
    </location>
</feature>